<evidence type="ECO:0000313" key="3">
    <source>
        <dbReference type="Proteomes" id="UP001180503"/>
    </source>
</evidence>
<comment type="caution">
    <text evidence="2">The sequence shown here is derived from an EMBL/GenBank/DDBJ whole genome shotgun (WGS) entry which is preliminary data.</text>
</comment>
<reference evidence="3" key="1">
    <citation type="submission" date="2023-07" db="EMBL/GenBank/DDBJ databases">
        <title>30 novel species of actinomycetes from the DSMZ collection.</title>
        <authorList>
            <person name="Nouioui I."/>
        </authorList>
    </citation>
    <scope>NUCLEOTIDE SEQUENCE [LARGE SCALE GENOMIC DNA]</scope>
    <source>
        <strain evidence="3">DSM 41635</strain>
    </source>
</reference>
<name>A0ABU2Q9S7_9ACTN</name>
<dbReference type="RefSeq" id="WP_311709349.1">
    <property type="nucleotide sequence ID" value="NZ_JAVRFB010000002.1"/>
</dbReference>
<feature type="region of interest" description="Disordered" evidence="1">
    <location>
        <begin position="28"/>
        <end position="51"/>
    </location>
</feature>
<organism evidence="2 3">
    <name type="scientific">Streptomyces edwardsiae</name>
    <dbReference type="NCBI Taxonomy" id="3075527"/>
    <lineage>
        <taxon>Bacteria</taxon>
        <taxon>Bacillati</taxon>
        <taxon>Actinomycetota</taxon>
        <taxon>Actinomycetes</taxon>
        <taxon>Kitasatosporales</taxon>
        <taxon>Streptomycetaceae</taxon>
        <taxon>Streptomyces</taxon>
    </lineage>
</organism>
<dbReference type="Proteomes" id="UP001180503">
    <property type="component" value="Unassembled WGS sequence"/>
</dbReference>
<feature type="compositionally biased region" description="Basic and acidic residues" evidence="1">
    <location>
        <begin position="28"/>
        <end position="42"/>
    </location>
</feature>
<gene>
    <name evidence="2" type="ORF">RM528_04960</name>
</gene>
<protein>
    <submittedName>
        <fullName evidence="2">Uncharacterized protein</fullName>
    </submittedName>
</protein>
<evidence type="ECO:0000313" key="2">
    <source>
        <dbReference type="EMBL" id="MDT0401201.1"/>
    </source>
</evidence>
<evidence type="ECO:0000256" key="1">
    <source>
        <dbReference type="SAM" id="MobiDB-lite"/>
    </source>
</evidence>
<accession>A0ABU2Q9S7</accession>
<dbReference type="EMBL" id="JAVRFB010000002">
    <property type="protein sequence ID" value="MDT0401201.1"/>
    <property type="molecule type" value="Genomic_DNA"/>
</dbReference>
<sequence>MRGLSVASALLTFLLEPALMALRRLAQENESTARHVGDDDAPARPGTGTLP</sequence>
<proteinExistence type="predicted"/>